<evidence type="ECO:0000256" key="3">
    <source>
        <dbReference type="ARBA" id="ARBA00022630"/>
    </source>
</evidence>
<name>A0A084QD13_STAC4</name>
<dbReference type="InterPro" id="IPR036291">
    <property type="entry name" value="NAD(P)-bd_dom_sf"/>
</dbReference>
<evidence type="ECO:0000256" key="2">
    <source>
        <dbReference type="ARBA" id="ARBA00007992"/>
    </source>
</evidence>
<dbReference type="SUPFAM" id="SSF51735">
    <property type="entry name" value="NAD(P)-binding Rossmann-fold domains"/>
    <property type="match status" value="1"/>
</dbReference>
<dbReference type="InterPro" id="IPR001509">
    <property type="entry name" value="Epimerase_deHydtase"/>
</dbReference>
<reference evidence="9 10" key="1">
    <citation type="journal article" date="2014" name="BMC Genomics">
        <title>Comparative genome sequencing reveals chemotype-specific gene clusters in the toxigenic black mold Stachybotrys.</title>
        <authorList>
            <person name="Semeiks J."/>
            <person name="Borek D."/>
            <person name="Otwinowski Z."/>
            <person name="Grishin N.V."/>
        </authorList>
    </citation>
    <scope>NUCLEOTIDE SEQUENCE [LARGE SCALE GENOMIC DNA]</scope>
    <source>
        <strain evidence="9 10">IBT 40285</strain>
    </source>
</reference>
<dbReference type="Pfam" id="PF01494">
    <property type="entry name" value="FAD_binding_3"/>
    <property type="match status" value="1"/>
</dbReference>
<organism evidence="9 10">
    <name type="scientific">Stachybotrys chlorohalonatus (strain IBT 40285)</name>
    <dbReference type="NCBI Taxonomy" id="1283841"/>
    <lineage>
        <taxon>Eukaryota</taxon>
        <taxon>Fungi</taxon>
        <taxon>Dikarya</taxon>
        <taxon>Ascomycota</taxon>
        <taxon>Pezizomycotina</taxon>
        <taxon>Sordariomycetes</taxon>
        <taxon>Hypocreomycetidae</taxon>
        <taxon>Hypocreales</taxon>
        <taxon>Stachybotryaceae</taxon>
        <taxon>Stachybotrys</taxon>
    </lineage>
</organism>
<dbReference type="EMBL" id="KL660829">
    <property type="protein sequence ID" value="KFA61848.1"/>
    <property type="molecule type" value="Genomic_DNA"/>
</dbReference>
<evidence type="ECO:0000313" key="9">
    <source>
        <dbReference type="EMBL" id="KFA61848.1"/>
    </source>
</evidence>
<evidence type="ECO:0008006" key="11">
    <source>
        <dbReference type="Google" id="ProtNLM"/>
    </source>
</evidence>
<feature type="domain" description="FAD-binding" evidence="8">
    <location>
        <begin position="267"/>
        <end position="635"/>
    </location>
</feature>
<dbReference type="PANTHER" id="PTHR46720:SF3">
    <property type="entry name" value="FAD-BINDING DOMAIN-CONTAINING PROTEIN-RELATED"/>
    <property type="match status" value="1"/>
</dbReference>
<gene>
    <name evidence="9" type="ORF">S40285_08969</name>
</gene>
<evidence type="ECO:0000313" key="10">
    <source>
        <dbReference type="Proteomes" id="UP000028524"/>
    </source>
</evidence>
<evidence type="ECO:0000256" key="5">
    <source>
        <dbReference type="ARBA" id="ARBA00023002"/>
    </source>
</evidence>
<feature type="domain" description="NAD-dependent epimerase/dehydratase" evidence="7">
    <location>
        <begin position="12"/>
        <end position="173"/>
    </location>
</feature>
<keyword evidence="3" id="KW-0285">Flavoprotein</keyword>
<dbReference type="InterPro" id="IPR051104">
    <property type="entry name" value="FAD_monoxygenase"/>
</dbReference>
<dbReference type="HOGENOM" id="CLU_399103_0_0_1"/>
<evidence type="ECO:0000259" key="8">
    <source>
        <dbReference type="Pfam" id="PF01494"/>
    </source>
</evidence>
<dbReference type="Pfam" id="PF01370">
    <property type="entry name" value="Epimerase"/>
    <property type="match status" value="1"/>
</dbReference>
<proteinExistence type="inferred from homology"/>
<dbReference type="Proteomes" id="UP000028524">
    <property type="component" value="Unassembled WGS sequence"/>
</dbReference>
<evidence type="ECO:0000259" key="7">
    <source>
        <dbReference type="Pfam" id="PF01370"/>
    </source>
</evidence>
<keyword evidence="10" id="KW-1185">Reference proteome</keyword>
<dbReference type="GO" id="GO:0044550">
    <property type="term" value="P:secondary metabolite biosynthetic process"/>
    <property type="evidence" value="ECO:0007669"/>
    <property type="project" value="UniProtKB-ARBA"/>
</dbReference>
<dbReference type="InterPro" id="IPR036188">
    <property type="entry name" value="FAD/NAD-bd_sf"/>
</dbReference>
<evidence type="ECO:0000256" key="6">
    <source>
        <dbReference type="ARBA" id="ARBA00023033"/>
    </source>
</evidence>
<dbReference type="PANTHER" id="PTHR46720">
    <property type="entry name" value="HYDROXYLASE, PUTATIVE (AFU_ORTHOLOGUE AFUA_3G01460)-RELATED"/>
    <property type="match status" value="1"/>
</dbReference>
<dbReference type="OMA" id="EIYEWND"/>
<protein>
    <recommendedName>
        <fullName evidence="11">FAD-binding domain-containing protein</fullName>
    </recommendedName>
</protein>
<accession>A0A084QD13</accession>
<dbReference type="AlphaFoldDB" id="A0A084QD13"/>
<evidence type="ECO:0000256" key="4">
    <source>
        <dbReference type="ARBA" id="ARBA00022827"/>
    </source>
</evidence>
<dbReference type="SUPFAM" id="SSF51905">
    <property type="entry name" value="FAD/NAD(P)-binding domain"/>
    <property type="match status" value="1"/>
</dbReference>
<dbReference type="STRING" id="1283841.A0A084QD13"/>
<keyword evidence="5" id="KW-0560">Oxidoreductase</keyword>
<dbReference type="InParanoid" id="A0A084QD13"/>
<comment type="cofactor">
    <cofactor evidence="1">
        <name>FAD</name>
        <dbReference type="ChEBI" id="CHEBI:57692"/>
    </cofactor>
</comment>
<evidence type="ECO:0000256" key="1">
    <source>
        <dbReference type="ARBA" id="ARBA00001974"/>
    </source>
</evidence>
<dbReference type="SUPFAM" id="SSF54373">
    <property type="entry name" value="FAD-linked reductases, C-terminal domain"/>
    <property type="match status" value="1"/>
</dbReference>
<dbReference type="OrthoDB" id="417877at2759"/>
<keyword evidence="6" id="KW-0503">Monooxygenase</keyword>
<dbReference type="Gene3D" id="3.50.50.60">
    <property type="entry name" value="FAD/NAD(P)-binding domain"/>
    <property type="match status" value="1"/>
</dbReference>
<dbReference type="GO" id="GO:0071949">
    <property type="term" value="F:FAD binding"/>
    <property type="evidence" value="ECO:0007669"/>
    <property type="project" value="InterPro"/>
</dbReference>
<sequence>MAKVLLTDPVKDFHEPALLGTTNLLKAVEAHAPSVRRIVLTSSFATIVNPQTHARVYDESVWATLTEEEAMSPRGAYRASKILAEKAAFKFVEERQPRFDVVTINPPMVYGPVSSILTTLDDLNTSNKRIRDIIQGQTREIGLPPTVVYIFADVRDVALAHVRALQVPEAGGQRFLITGGYYSNSKMADIIRTEYPQLAEKLPPPKAVVNDMPADVYGFDNGRSQRVLGLRYRSFEECIRDAVASMLKIPFFYLQTVDVMGSQGDNLDIVIVGGGITGLTVALGLIERGLHVRIYERAGSFREIGAGVGFSANAEWAMKVVDPRIHDMFKKVATRNTSDWFQYVDGQHPSEEIKLLFQIYLGERGFEGCSRPEFLEGLERLLPDGIVQFEKSLESIEVDESQPSKKALLRFSDGFTTSAEIVLGCDGIHSRVRQCILGHNNPAAFAHYSHKFAIRGLIPMEKAVAALGEEKPSTRFMYLGPDAHVLTFPVAMGQHVNVVGFVSDPKEWTHAKLTAKTTRAEVAKSFVKFGPTVRTIIDLLPEELDQWAVFDTLDHPAPSYVRGQVVLLGDAAHASSPHHGAGAGCGIEDAAAMSELLSDAAKKLRNDPEADRAQVVGAALRTYDAVRHDRASWVVETSRYIGELYEWQTEAGSDMQKCHKEAYERCHKIWDYDVGDMVQKAHAEFAMHVQ</sequence>
<dbReference type="FunFam" id="3.50.50.60:FF:000153">
    <property type="entry name" value="Salicylate hydroxylase, putative"/>
    <property type="match status" value="1"/>
</dbReference>
<comment type="similarity">
    <text evidence="2">Belongs to the paxM FAD-dependent monooxygenase family.</text>
</comment>
<keyword evidence="4" id="KW-0274">FAD</keyword>
<dbReference type="InterPro" id="IPR002938">
    <property type="entry name" value="FAD-bd"/>
</dbReference>
<dbReference type="GO" id="GO:0004497">
    <property type="term" value="F:monooxygenase activity"/>
    <property type="evidence" value="ECO:0007669"/>
    <property type="project" value="UniProtKB-KW"/>
</dbReference>
<dbReference type="PRINTS" id="PR00420">
    <property type="entry name" value="RNGMNOXGNASE"/>
</dbReference>
<dbReference type="Gene3D" id="3.40.50.720">
    <property type="entry name" value="NAD(P)-binding Rossmann-like Domain"/>
    <property type="match status" value="1"/>
</dbReference>